<name>A0AAW1D6S8_9HEMI</name>
<dbReference type="Proteomes" id="UP001461498">
    <property type="component" value="Unassembled WGS sequence"/>
</dbReference>
<proteinExistence type="predicted"/>
<keyword evidence="2" id="KW-1185">Reference proteome</keyword>
<dbReference type="AlphaFoldDB" id="A0AAW1D6S8"/>
<sequence length="139" mass="15872">MRHSLREDAFEQWNSCKFQGIGVHHFKENQLSNKFIYDKEALSGSGWTNAIKLSIKLCAPSWCFRGWPSTGTGEKETPAHLLGNCPHNMLLVTRRVKHAVRDLLEARNFQCFEEVYAIDAEGPSRYIDIVAFDSRSKLA</sequence>
<reference evidence="1 2" key="1">
    <citation type="submission" date="2022-12" db="EMBL/GenBank/DDBJ databases">
        <title>Chromosome-level genome assembly of true bugs.</title>
        <authorList>
            <person name="Ma L."/>
            <person name="Li H."/>
        </authorList>
    </citation>
    <scope>NUCLEOTIDE SEQUENCE [LARGE SCALE GENOMIC DNA]</scope>
    <source>
        <strain evidence="1">Lab_2022b</strain>
    </source>
</reference>
<evidence type="ECO:0000313" key="2">
    <source>
        <dbReference type="Proteomes" id="UP001461498"/>
    </source>
</evidence>
<accession>A0AAW1D6S8</accession>
<gene>
    <name evidence="1" type="ORF">O3M35_008158</name>
</gene>
<comment type="caution">
    <text evidence="1">The sequence shown here is derived from an EMBL/GenBank/DDBJ whole genome shotgun (WGS) entry which is preliminary data.</text>
</comment>
<dbReference type="EMBL" id="JAPXFL010000005">
    <property type="protein sequence ID" value="KAK9506177.1"/>
    <property type="molecule type" value="Genomic_DNA"/>
</dbReference>
<protein>
    <submittedName>
        <fullName evidence="1">Uncharacterized protein</fullName>
    </submittedName>
</protein>
<organism evidence="1 2">
    <name type="scientific">Rhynocoris fuscipes</name>
    <dbReference type="NCBI Taxonomy" id="488301"/>
    <lineage>
        <taxon>Eukaryota</taxon>
        <taxon>Metazoa</taxon>
        <taxon>Ecdysozoa</taxon>
        <taxon>Arthropoda</taxon>
        <taxon>Hexapoda</taxon>
        <taxon>Insecta</taxon>
        <taxon>Pterygota</taxon>
        <taxon>Neoptera</taxon>
        <taxon>Paraneoptera</taxon>
        <taxon>Hemiptera</taxon>
        <taxon>Heteroptera</taxon>
        <taxon>Panheteroptera</taxon>
        <taxon>Cimicomorpha</taxon>
        <taxon>Reduviidae</taxon>
        <taxon>Harpactorinae</taxon>
        <taxon>Harpactorini</taxon>
        <taxon>Rhynocoris</taxon>
    </lineage>
</organism>
<evidence type="ECO:0000313" key="1">
    <source>
        <dbReference type="EMBL" id="KAK9506177.1"/>
    </source>
</evidence>